<evidence type="ECO:0000256" key="2">
    <source>
        <dbReference type="SAM" id="SignalP"/>
    </source>
</evidence>
<proteinExistence type="predicted"/>
<feature type="compositionally biased region" description="Low complexity" evidence="1">
    <location>
        <begin position="103"/>
        <end position="121"/>
    </location>
</feature>
<dbReference type="EMBL" id="CP101125">
    <property type="protein sequence ID" value="UTO17030.1"/>
    <property type="molecule type" value="Genomic_DNA"/>
</dbReference>
<dbReference type="RefSeq" id="WP_054614854.1">
    <property type="nucleotide sequence ID" value="NZ_CP101125.1"/>
</dbReference>
<feature type="signal peptide" evidence="2">
    <location>
        <begin position="1"/>
        <end position="20"/>
    </location>
</feature>
<feature type="chain" id="PRO_5046093461" description="Fap system outer membrane protein" evidence="2">
    <location>
        <begin position="21"/>
        <end position="270"/>
    </location>
</feature>
<reference evidence="3" key="1">
    <citation type="submission" date="2022-07" db="EMBL/GenBank/DDBJ databases">
        <title>Pseudomonas nunamit sp. nov. an antifungal species isolated from Greenland.</title>
        <authorList>
            <person name="Ntana F."/>
            <person name="Hennessy R.C."/>
            <person name="Zervas A."/>
            <person name="Stougaard P."/>
        </authorList>
    </citation>
    <scope>NUCLEOTIDE SEQUENCE</scope>
    <source>
        <strain evidence="3">In5</strain>
    </source>
</reference>
<feature type="compositionally biased region" description="Low complexity" evidence="1">
    <location>
        <begin position="162"/>
        <end position="173"/>
    </location>
</feature>
<feature type="compositionally biased region" description="Polar residues" evidence="1">
    <location>
        <begin position="174"/>
        <end position="192"/>
    </location>
</feature>
<feature type="region of interest" description="Disordered" evidence="1">
    <location>
        <begin position="162"/>
        <end position="192"/>
    </location>
</feature>
<keyword evidence="2" id="KW-0732">Signal</keyword>
<dbReference type="Proteomes" id="UP001059607">
    <property type="component" value="Chromosome"/>
</dbReference>
<accession>A0ABY5EQQ8</accession>
<organism evidence="3 4">
    <name type="scientific">Pseudomonas nunensis</name>
    <dbReference type="NCBI Taxonomy" id="2961896"/>
    <lineage>
        <taxon>Bacteria</taxon>
        <taxon>Pseudomonadati</taxon>
        <taxon>Pseudomonadota</taxon>
        <taxon>Gammaproteobacteria</taxon>
        <taxon>Pseudomonadales</taxon>
        <taxon>Pseudomonadaceae</taxon>
        <taxon>Pseudomonas</taxon>
    </lineage>
</organism>
<keyword evidence="4" id="KW-1185">Reference proteome</keyword>
<sequence>MKTSTWLAVVCLAASLPTQAEIFKPIELKDQELATLRGRYVMPGRIVSFGVVMTTTWQNANGALIGATTAMQVQQNTIKPQFYVSMIDEKPSTSTSSQPSVANTSTNTNTNTNTGTNTGTGIVSGGNGLNSTEGVTQVVRAAGDKNTAYNNVDINVAKASQVDQPPVSQPQGQALTPGSTLVGNNDAGSLSVSSTNTGGVQLNIVANNNQGSTVQRLAQGGLMQNTTLLGSSNQVRNLTSLNVVLRDNVPTAGSVSGNLDQLKGLRTIGF</sequence>
<feature type="region of interest" description="Disordered" evidence="1">
    <location>
        <begin position="89"/>
        <end position="129"/>
    </location>
</feature>
<evidence type="ECO:0008006" key="5">
    <source>
        <dbReference type="Google" id="ProtNLM"/>
    </source>
</evidence>
<evidence type="ECO:0000256" key="1">
    <source>
        <dbReference type="SAM" id="MobiDB-lite"/>
    </source>
</evidence>
<name>A0ABY5EQQ8_9PSED</name>
<evidence type="ECO:0000313" key="3">
    <source>
        <dbReference type="EMBL" id="UTO17030.1"/>
    </source>
</evidence>
<feature type="compositionally biased region" description="Polar residues" evidence="1">
    <location>
        <begin position="92"/>
        <end position="102"/>
    </location>
</feature>
<gene>
    <name evidence="3" type="ORF">NK667_11980</name>
</gene>
<protein>
    <recommendedName>
        <fullName evidence="5">Fap system outer membrane protein</fullName>
    </recommendedName>
</protein>
<evidence type="ECO:0000313" key="4">
    <source>
        <dbReference type="Proteomes" id="UP001059607"/>
    </source>
</evidence>